<dbReference type="PANTHER" id="PTHR43047:SF72">
    <property type="entry name" value="OSMOSENSING HISTIDINE PROTEIN KINASE SLN1"/>
    <property type="match status" value="1"/>
</dbReference>
<dbReference type="SUPFAM" id="SSF103190">
    <property type="entry name" value="Sensory domain-like"/>
    <property type="match status" value="1"/>
</dbReference>
<dbReference type="InterPro" id="IPR033479">
    <property type="entry name" value="dCache_1"/>
</dbReference>
<dbReference type="Gene3D" id="1.10.287.130">
    <property type="match status" value="1"/>
</dbReference>
<dbReference type="InterPro" id="IPR011006">
    <property type="entry name" value="CheY-like_superfamily"/>
</dbReference>
<dbReference type="CDD" id="cd17546">
    <property type="entry name" value="REC_hyHK_CKI1_RcsC-like"/>
    <property type="match status" value="1"/>
</dbReference>
<dbReference type="InterPro" id="IPR029151">
    <property type="entry name" value="Sensor-like_sf"/>
</dbReference>
<keyword evidence="13" id="KW-0902">Two-component regulatory system</keyword>
<feature type="coiled-coil region" evidence="17">
    <location>
        <begin position="342"/>
        <end position="369"/>
    </location>
</feature>
<dbReference type="Pfam" id="PF02743">
    <property type="entry name" value="dCache_1"/>
    <property type="match status" value="1"/>
</dbReference>
<proteinExistence type="inferred from homology"/>
<keyword evidence="12 18" id="KW-1133">Transmembrane helix</keyword>
<dbReference type="SMART" id="SM00388">
    <property type="entry name" value="HisKA"/>
    <property type="match status" value="1"/>
</dbReference>
<evidence type="ECO:0000256" key="9">
    <source>
        <dbReference type="ARBA" id="ARBA00022741"/>
    </source>
</evidence>
<evidence type="ECO:0000259" key="20">
    <source>
        <dbReference type="PROSITE" id="PS50110"/>
    </source>
</evidence>
<dbReference type="InterPro" id="IPR003661">
    <property type="entry name" value="HisK_dim/P_dom"/>
</dbReference>
<feature type="transmembrane region" description="Helical" evidence="18">
    <location>
        <begin position="274"/>
        <end position="296"/>
    </location>
</feature>
<keyword evidence="9" id="KW-0547">Nucleotide-binding</keyword>
<dbReference type="InterPro" id="IPR036890">
    <property type="entry name" value="HATPase_C_sf"/>
</dbReference>
<keyword evidence="14 18" id="KW-0472">Membrane</keyword>
<name>A0A6B3N8W7_9CYAN</name>
<evidence type="ECO:0000256" key="6">
    <source>
        <dbReference type="ARBA" id="ARBA00022553"/>
    </source>
</evidence>
<dbReference type="Pfam" id="PF02518">
    <property type="entry name" value="HATPase_c"/>
    <property type="match status" value="1"/>
</dbReference>
<dbReference type="PROSITE" id="PS50109">
    <property type="entry name" value="HIS_KIN"/>
    <property type="match status" value="1"/>
</dbReference>
<dbReference type="CDD" id="cd00082">
    <property type="entry name" value="HisKA"/>
    <property type="match status" value="1"/>
</dbReference>
<dbReference type="FunFam" id="3.30.565.10:FF:000010">
    <property type="entry name" value="Sensor histidine kinase RcsC"/>
    <property type="match status" value="1"/>
</dbReference>
<keyword evidence="10" id="KW-0418">Kinase</keyword>
<dbReference type="CDD" id="cd06225">
    <property type="entry name" value="HAMP"/>
    <property type="match status" value="1"/>
</dbReference>
<dbReference type="GO" id="GO:0005524">
    <property type="term" value="F:ATP binding"/>
    <property type="evidence" value="ECO:0007669"/>
    <property type="project" value="UniProtKB-KW"/>
</dbReference>
<dbReference type="Gene3D" id="6.10.340.10">
    <property type="match status" value="1"/>
</dbReference>
<dbReference type="GO" id="GO:0005886">
    <property type="term" value="C:plasma membrane"/>
    <property type="evidence" value="ECO:0007669"/>
    <property type="project" value="UniProtKB-SubCell"/>
</dbReference>
<evidence type="ECO:0000256" key="13">
    <source>
        <dbReference type="ARBA" id="ARBA00023012"/>
    </source>
</evidence>
<dbReference type="CDD" id="cd16922">
    <property type="entry name" value="HATPase_EvgS-ArcB-TorS-like"/>
    <property type="match status" value="1"/>
</dbReference>
<dbReference type="Gene3D" id="3.30.565.10">
    <property type="entry name" value="Histidine kinase-like ATPase, C-terminal domain"/>
    <property type="match status" value="1"/>
</dbReference>
<protein>
    <recommendedName>
        <fullName evidence="15">Circadian input-output histidine kinase CikA</fullName>
        <ecNumber evidence="4">2.7.13.3</ecNumber>
    </recommendedName>
</protein>
<dbReference type="EMBL" id="JAAHFQ010000387">
    <property type="protein sequence ID" value="NER29549.1"/>
    <property type="molecule type" value="Genomic_DNA"/>
</dbReference>
<evidence type="ECO:0000256" key="1">
    <source>
        <dbReference type="ARBA" id="ARBA00000085"/>
    </source>
</evidence>
<evidence type="ECO:0000256" key="10">
    <source>
        <dbReference type="ARBA" id="ARBA00022777"/>
    </source>
</evidence>
<comment type="caution">
    <text evidence="22">The sequence shown here is derived from an EMBL/GenBank/DDBJ whole genome shotgun (WGS) entry which is preliminary data.</text>
</comment>
<dbReference type="SUPFAM" id="SSF47384">
    <property type="entry name" value="Homodimeric domain of signal transducing histidine kinase"/>
    <property type="match status" value="1"/>
</dbReference>
<evidence type="ECO:0000256" key="16">
    <source>
        <dbReference type="PROSITE-ProRule" id="PRU00169"/>
    </source>
</evidence>
<keyword evidence="7" id="KW-0808">Transferase</keyword>
<evidence type="ECO:0000256" key="17">
    <source>
        <dbReference type="SAM" id="Coils"/>
    </source>
</evidence>
<comment type="catalytic activity">
    <reaction evidence="1">
        <text>ATP + protein L-histidine = ADP + protein N-phospho-L-histidine.</text>
        <dbReference type="EC" id="2.7.13.3"/>
    </reaction>
</comment>
<dbReference type="SMART" id="SM00448">
    <property type="entry name" value="REC"/>
    <property type="match status" value="1"/>
</dbReference>
<dbReference type="CDD" id="cd18773">
    <property type="entry name" value="PDC1_HK_sensor"/>
    <property type="match status" value="1"/>
</dbReference>
<feature type="domain" description="Response regulatory" evidence="20">
    <location>
        <begin position="640"/>
        <end position="756"/>
    </location>
</feature>
<dbReference type="SUPFAM" id="SSF52172">
    <property type="entry name" value="CheY-like"/>
    <property type="match status" value="1"/>
</dbReference>
<dbReference type="GO" id="GO:0000155">
    <property type="term" value="F:phosphorelay sensor kinase activity"/>
    <property type="evidence" value="ECO:0007669"/>
    <property type="project" value="InterPro"/>
</dbReference>
<evidence type="ECO:0000256" key="4">
    <source>
        <dbReference type="ARBA" id="ARBA00012438"/>
    </source>
</evidence>
<dbReference type="SUPFAM" id="SSF158472">
    <property type="entry name" value="HAMP domain-like"/>
    <property type="match status" value="1"/>
</dbReference>
<dbReference type="InterPro" id="IPR005467">
    <property type="entry name" value="His_kinase_dom"/>
</dbReference>
<evidence type="ECO:0000256" key="8">
    <source>
        <dbReference type="ARBA" id="ARBA00022692"/>
    </source>
</evidence>
<evidence type="ECO:0000256" key="5">
    <source>
        <dbReference type="ARBA" id="ARBA00022475"/>
    </source>
</evidence>
<dbReference type="Gene3D" id="3.30.450.20">
    <property type="entry name" value="PAS domain"/>
    <property type="match status" value="1"/>
</dbReference>
<feature type="domain" description="HAMP" evidence="21">
    <location>
        <begin position="298"/>
        <end position="350"/>
    </location>
</feature>
<dbReference type="SUPFAM" id="SSF55874">
    <property type="entry name" value="ATPase domain of HSP90 chaperone/DNA topoisomerase II/histidine kinase"/>
    <property type="match status" value="1"/>
</dbReference>
<dbReference type="Pfam" id="PF00512">
    <property type="entry name" value="HisKA"/>
    <property type="match status" value="1"/>
</dbReference>
<dbReference type="SMART" id="SM00387">
    <property type="entry name" value="HATPase_c"/>
    <property type="match status" value="1"/>
</dbReference>
<evidence type="ECO:0000256" key="2">
    <source>
        <dbReference type="ARBA" id="ARBA00004651"/>
    </source>
</evidence>
<dbReference type="InterPro" id="IPR004358">
    <property type="entry name" value="Sig_transdc_His_kin-like_C"/>
</dbReference>
<dbReference type="Pfam" id="PF00072">
    <property type="entry name" value="Response_reg"/>
    <property type="match status" value="1"/>
</dbReference>
<evidence type="ECO:0000256" key="11">
    <source>
        <dbReference type="ARBA" id="ARBA00022840"/>
    </source>
</evidence>
<evidence type="ECO:0000259" key="19">
    <source>
        <dbReference type="PROSITE" id="PS50109"/>
    </source>
</evidence>
<reference evidence="22" key="1">
    <citation type="submission" date="2019-11" db="EMBL/GenBank/DDBJ databases">
        <title>Genomic insights into an expanded diversity of filamentous marine cyanobacteria reveals the extraordinary biosynthetic potential of Moorea and Okeania.</title>
        <authorList>
            <person name="Ferreira Leao T."/>
            <person name="Wang M."/>
            <person name="Moss N."/>
            <person name="Da Silva R."/>
            <person name="Sanders J."/>
            <person name="Nurk S."/>
            <person name="Gurevich A."/>
            <person name="Humphrey G."/>
            <person name="Reher R."/>
            <person name="Zhu Q."/>
            <person name="Belda-Ferre P."/>
            <person name="Glukhov E."/>
            <person name="Rex R."/>
            <person name="Dorrestein P.C."/>
            <person name="Knight R."/>
            <person name="Pevzner P."/>
            <person name="Gerwick W.H."/>
            <person name="Gerwick L."/>
        </authorList>
    </citation>
    <scope>NUCLEOTIDE SEQUENCE</scope>
    <source>
        <strain evidence="22">SIO1C4</strain>
    </source>
</reference>
<evidence type="ECO:0000256" key="15">
    <source>
        <dbReference type="ARBA" id="ARBA00074306"/>
    </source>
</evidence>
<organism evidence="22">
    <name type="scientific">Symploca sp. SIO1C4</name>
    <dbReference type="NCBI Taxonomy" id="2607765"/>
    <lineage>
        <taxon>Bacteria</taxon>
        <taxon>Bacillati</taxon>
        <taxon>Cyanobacteriota</taxon>
        <taxon>Cyanophyceae</taxon>
        <taxon>Coleofasciculales</taxon>
        <taxon>Coleofasciculaceae</taxon>
        <taxon>Symploca</taxon>
    </lineage>
</organism>
<keyword evidence="8 18" id="KW-0812">Transmembrane</keyword>
<evidence type="ECO:0000256" key="7">
    <source>
        <dbReference type="ARBA" id="ARBA00022679"/>
    </source>
</evidence>
<evidence type="ECO:0000256" key="18">
    <source>
        <dbReference type="SAM" id="Phobius"/>
    </source>
</evidence>
<dbReference type="InterPro" id="IPR003594">
    <property type="entry name" value="HATPase_dom"/>
</dbReference>
<dbReference type="GO" id="GO:0009927">
    <property type="term" value="F:histidine phosphotransfer kinase activity"/>
    <property type="evidence" value="ECO:0007669"/>
    <property type="project" value="TreeGrafter"/>
</dbReference>
<keyword evidence="11" id="KW-0067">ATP-binding</keyword>
<evidence type="ECO:0000256" key="12">
    <source>
        <dbReference type="ARBA" id="ARBA00022989"/>
    </source>
</evidence>
<dbReference type="InterPro" id="IPR036097">
    <property type="entry name" value="HisK_dim/P_sf"/>
</dbReference>
<dbReference type="InterPro" id="IPR003660">
    <property type="entry name" value="HAMP_dom"/>
</dbReference>
<evidence type="ECO:0000256" key="14">
    <source>
        <dbReference type="ARBA" id="ARBA00023136"/>
    </source>
</evidence>
<keyword evidence="5" id="KW-1003">Cell membrane</keyword>
<evidence type="ECO:0000259" key="21">
    <source>
        <dbReference type="PROSITE" id="PS50885"/>
    </source>
</evidence>
<dbReference type="Gene3D" id="3.40.50.2300">
    <property type="match status" value="1"/>
</dbReference>
<evidence type="ECO:0000313" key="22">
    <source>
        <dbReference type="EMBL" id="NER29549.1"/>
    </source>
</evidence>
<dbReference type="PRINTS" id="PR00344">
    <property type="entry name" value="BCTRLSENSOR"/>
</dbReference>
<gene>
    <name evidence="22" type="ORF">F6J89_18475</name>
</gene>
<sequence>MAFTAYLLARNALKQAVFDQLSLAVSIKDKEINQWFNTQRQDVLLSASLPEVKATTELLLNKNAVKENPEAYQLAYNKISEYLANLTKIKSNLQDVSILSTSGIVMISTSKDLEGKYQPLGSTTTYFTSDQDDFKPTFYTSPITGKTAITFATPILNQLGNRIGVLSITLDLTEIDNLIRERTGLGESGETYLVGRLERKNSFISSQRPEFKKHSEGISSLGINAATQGQNGAGLYQNYNQVPVIGVYHWLDKQNLALLAEISQKEAFNPAQRLARGILLIGLSSVGLLLIGVYVLSQRITRPILLITDAASQIAIGDFKHRTQVTSNDEIGILAKAFNQMAQQLHDSFKALENANQDLEIRVQERTVELATAKEVAEVANRAKSQFIAQMSHDLRTPLNSILGYARLLKNARNLNPPQIKGLTIIERSGTHLLTLINDILDFSKVEARKMDLYPTDFHLPTFLQGIVSMMRMQAFEKDIWFEYEEKGNLPNGIHADEKRLRQILINLLGNAIKFTDQGQVKFQVSVIDELEVSPLISKATIRFEVVDTGIGISYSQLEKIFQPFEQVGDSKNRKSGTGLGLAISRQLVEFMGNELKVKSKLGKGSTFWFDLTFPVVEVVAQAQHKIEPRLITYRGKRRKLLVVDDQPENSLLLLHMLEGIGFEVAIAENGIEGLEIAQEIRPDLILTDLFMPVKTGFTMVPEIREIPGMQSLPIIALSASSFEVMDSESKRLGCNAFLRKPIQQEKLFALLEQYLQLEWVYSQSDCDRFQ</sequence>
<comment type="subcellular location">
    <subcellularLocation>
        <location evidence="2">Cell membrane</location>
        <topology evidence="2">Multi-pass membrane protein</topology>
    </subcellularLocation>
</comment>
<accession>A0A6B3N8W7</accession>
<keyword evidence="17" id="KW-0175">Coiled coil</keyword>
<feature type="modified residue" description="4-aspartylphosphate" evidence="16">
    <location>
        <position position="689"/>
    </location>
</feature>
<dbReference type="SMART" id="SM00304">
    <property type="entry name" value="HAMP"/>
    <property type="match status" value="1"/>
</dbReference>
<dbReference type="AlphaFoldDB" id="A0A6B3N8W7"/>
<dbReference type="InterPro" id="IPR001789">
    <property type="entry name" value="Sig_transdc_resp-reg_receiver"/>
</dbReference>
<dbReference type="EC" id="2.7.13.3" evidence="4"/>
<dbReference type="FunFam" id="1.10.287.130:FF:000004">
    <property type="entry name" value="Ethylene receptor 1"/>
    <property type="match status" value="1"/>
</dbReference>
<comment type="similarity">
    <text evidence="3">In the N-terminal section; belongs to the phytochrome family.</text>
</comment>
<dbReference type="PROSITE" id="PS50885">
    <property type="entry name" value="HAMP"/>
    <property type="match status" value="1"/>
</dbReference>
<dbReference type="PROSITE" id="PS50110">
    <property type="entry name" value="RESPONSE_REGULATORY"/>
    <property type="match status" value="1"/>
</dbReference>
<feature type="domain" description="Histidine kinase" evidence="19">
    <location>
        <begin position="390"/>
        <end position="616"/>
    </location>
</feature>
<keyword evidence="6 16" id="KW-0597">Phosphoprotein</keyword>
<dbReference type="PANTHER" id="PTHR43047">
    <property type="entry name" value="TWO-COMPONENT HISTIDINE PROTEIN KINASE"/>
    <property type="match status" value="1"/>
</dbReference>
<dbReference type="Pfam" id="PF00672">
    <property type="entry name" value="HAMP"/>
    <property type="match status" value="1"/>
</dbReference>
<evidence type="ECO:0000256" key="3">
    <source>
        <dbReference type="ARBA" id="ARBA00006402"/>
    </source>
</evidence>